<evidence type="ECO:0000256" key="6">
    <source>
        <dbReference type="ARBA" id="ARBA00022918"/>
    </source>
</evidence>
<dbReference type="CDD" id="cd01651">
    <property type="entry name" value="RT_G2_intron"/>
    <property type="match status" value="1"/>
</dbReference>
<sequence length="334" mass="39592">MVQQAIAQVLTPIYEPQFSETSYGFRPNRRAHDALRKCQEYANDGYCYVVDMDLEKFFDTVSQSKLIEVLSRSIKDGRVLSLIHRYLNAGVIQHGIFERSEKGVPQGGPLSPLLSNVMLNELDKELEKRGHKFVRYADDCMILCKSRKSAERTMSGISKFIERKLFLKVNKEKSVVAHISKVKFLGYGFYIFKGKCRFKLHEKSKRKMKRRLCEILNRNKGISNEARQRRYMQYIIGWLQYFKLADMKAILENVDEWIRRRVRAVYWKQWKKVKTRYRMIRRYGIPEWKVHEMANCRNGAWRAALMLKSVLTNKEIASQGYMPMTSYYLQIYKN</sequence>
<dbReference type="AlphaFoldDB" id="A0A6I2UEW1"/>
<evidence type="ECO:0000256" key="4">
    <source>
        <dbReference type="ARBA" id="ARBA00022723"/>
    </source>
</evidence>
<comment type="catalytic activity">
    <reaction evidence="9">
        <text>DNA(n) + a 2'-deoxyribonucleoside 5'-triphosphate = DNA(n+1) + diphosphate</text>
        <dbReference type="Rhea" id="RHEA:22508"/>
        <dbReference type="Rhea" id="RHEA-COMP:17339"/>
        <dbReference type="Rhea" id="RHEA-COMP:17340"/>
        <dbReference type="ChEBI" id="CHEBI:33019"/>
        <dbReference type="ChEBI" id="CHEBI:61560"/>
        <dbReference type="ChEBI" id="CHEBI:173112"/>
        <dbReference type="EC" id="2.7.7.49"/>
    </reaction>
</comment>
<dbReference type="NCBIfam" id="TIGR04416">
    <property type="entry name" value="group_II_RT_mat"/>
    <property type="match status" value="1"/>
</dbReference>
<feature type="domain" description="Reverse transcriptase" evidence="10">
    <location>
        <begin position="1"/>
        <end position="189"/>
    </location>
</feature>
<keyword evidence="12" id="KW-1185">Reference proteome</keyword>
<gene>
    <name evidence="11" type="primary">ltrA</name>
    <name evidence="11" type="ORF">FYJ84_01670</name>
</gene>
<evidence type="ECO:0000313" key="11">
    <source>
        <dbReference type="EMBL" id="MSU07701.1"/>
    </source>
</evidence>
<organism evidence="11 12">
    <name type="scientific">Anaerovibrio slackiae</name>
    <dbReference type="NCBI Taxonomy" id="2652309"/>
    <lineage>
        <taxon>Bacteria</taxon>
        <taxon>Bacillati</taxon>
        <taxon>Bacillota</taxon>
        <taxon>Negativicutes</taxon>
        <taxon>Selenomonadales</taxon>
        <taxon>Selenomonadaceae</taxon>
        <taxon>Anaerovibrio</taxon>
    </lineage>
</organism>
<dbReference type="PROSITE" id="PS50878">
    <property type="entry name" value="RT_POL"/>
    <property type="match status" value="1"/>
</dbReference>
<name>A0A6I2UEW1_9FIRM</name>
<evidence type="ECO:0000256" key="1">
    <source>
        <dbReference type="ARBA" id="ARBA00012493"/>
    </source>
</evidence>
<evidence type="ECO:0000259" key="10">
    <source>
        <dbReference type="PROSITE" id="PS50878"/>
    </source>
</evidence>
<dbReference type="PRINTS" id="PR00866">
    <property type="entry name" value="RNADNAPOLMS"/>
</dbReference>
<keyword evidence="2 11" id="KW-0808">Transferase</keyword>
<accession>A0A6I2UEW1</accession>
<comment type="caution">
    <text evidence="11">The sequence shown here is derived from an EMBL/GenBank/DDBJ whole genome shotgun (WGS) entry which is preliminary data.</text>
</comment>
<dbReference type="GO" id="GO:0003723">
    <property type="term" value="F:RNA binding"/>
    <property type="evidence" value="ECO:0007669"/>
    <property type="project" value="InterPro"/>
</dbReference>
<comment type="similarity">
    <text evidence="8">Belongs to the bacterial reverse transcriptase family.</text>
</comment>
<dbReference type="PANTHER" id="PTHR34047:SF8">
    <property type="entry name" value="PROTEIN YKFC"/>
    <property type="match status" value="1"/>
</dbReference>
<evidence type="ECO:0000256" key="3">
    <source>
        <dbReference type="ARBA" id="ARBA00022695"/>
    </source>
</evidence>
<dbReference type="GO" id="GO:0003964">
    <property type="term" value="F:RNA-directed DNA polymerase activity"/>
    <property type="evidence" value="ECO:0007669"/>
    <property type="project" value="UniProtKB-KW"/>
</dbReference>
<dbReference type="InterPro" id="IPR000477">
    <property type="entry name" value="RT_dom"/>
</dbReference>
<evidence type="ECO:0000256" key="9">
    <source>
        <dbReference type="ARBA" id="ARBA00048173"/>
    </source>
</evidence>
<dbReference type="EC" id="2.7.7.49" evidence="1"/>
<dbReference type="InterPro" id="IPR043128">
    <property type="entry name" value="Rev_trsase/Diguanyl_cyclase"/>
</dbReference>
<dbReference type="Pfam" id="PF00078">
    <property type="entry name" value="RVT_1"/>
    <property type="match status" value="1"/>
</dbReference>
<keyword evidence="5" id="KW-0460">Magnesium</keyword>
<dbReference type="InterPro" id="IPR013597">
    <property type="entry name" value="Mat_intron_G2"/>
</dbReference>
<evidence type="ECO:0000256" key="5">
    <source>
        <dbReference type="ARBA" id="ARBA00022842"/>
    </source>
</evidence>
<keyword evidence="7" id="KW-0051">Antiviral defense</keyword>
<keyword evidence="3 11" id="KW-0548">Nucleotidyltransferase</keyword>
<dbReference type="Gene3D" id="3.30.70.270">
    <property type="match status" value="1"/>
</dbReference>
<dbReference type="PANTHER" id="PTHR34047">
    <property type="entry name" value="NUCLEAR INTRON MATURASE 1, MITOCHONDRIAL-RELATED"/>
    <property type="match status" value="1"/>
</dbReference>
<protein>
    <recommendedName>
        <fullName evidence="1">RNA-directed DNA polymerase</fullName>
        <ecNumber evidence="1">2.7.7.49</ecNumber>
    </recommendedName>
</protein>
<dbReference type="SUPFAM" id="SSF56672">
    <property type="entry name" value="DNA/RNA polymerases"/>
    <property type="match status" value="1"/>
</dbReference>
<evidence type="ECO:0000256" key="2">
    <source>
        <dbReference type="ARBA" id="ARBA00022679"/>
    </source>
</evidence>
<evidence type="ECO:0000256" key="7">
    <source>
        <dbReference type="ARBA" id="ARBA00023118"/>
    </source>
</evidence>
<dbReference type="GeneID" id="96777615"/>
<evidence type="ECO:0000256" key="8">
    <source>
        <dbReference type="ARBA" id="ARBA00034120"/>
    </source>
</evidence>
<dbReference type="InterPro" id="IPR030931">
    <property type="entry name" value="Group_II_RT_mat"/>
</dbReference>
<keyword evidence="6 11" id="KW-0695">RNA-directed DNA polymerase</keyword>
<dbReference type="InterPro" id="IPR043502">
    <property type="entry name" value="DNA/RNA_pol_sf"/>
</dbReference>
<dbReference type="Proteomes" id="UP000433181">
    <property type="component" value="Unassembled WGS sequence"/>
</dbReference>
<reference evidence="11 12" key="1">
    <citation type="submission" date="2019-08" db="EMBL/GenBank/DDBJ databases">
        <title>In-depth cultivation of the pig gut microbiome towards novel bacterial diversity and tailored functional studies.</title>
        <authorList>
            <person name="Wylensek D."/>
            <person name="Hitch T.C.A."/>
            <person name="Clavel T."/>
        </authorList>
    </citation>
    <scope>NUCLEOTIDE SEQUENCE [LARGE SCALE GENOMIC DNA]</scope>
    <source>
        <strain evidence="11 12">WCA-693-APC-5D-A</strain>
    </source>
</reference>
<evidence type="ECO:0000313" key="12">
    <source>
        <dbReference type="Proteomes" id="UP000433181"/>
    </source>
</evidence>
<dbReference type="RefSeq" id="WP_154405492.1">
    <property type="nucleotide sequence ID" value="NZ_VUNR01000002.1"/>
</dbReference>
<proteinExistence type="inferred from homology"/>
<dbReference type="GO" id="GO:0046872">
    <property type="term" value="F:metal ion binding"/>
    <property type="evidence" value="ECO:0007669"/>
    <property type="project" value="UniProtKB-KW"/>
</dbReference>
<keyword evidence="4" id="KW-0479">Metal-binding</keyword>
<dbReference type="GO" id="GO:0051607">
    <property type="term" value="P:defense response to virus"/>
    <property type="evidence" value="ECO:0007669"/>
    <property type="project" value="UniProtKB-KW"/>
</dbReference>
<dbReference type="EMBL" id="VUNR01000002">
    <property type="protein sequence ID" value="MSU07701.1"/>
    <property type="molecule type" value="Genomic_DNA"/>
</dbReference>
<dbReference type="InterPro" id="IPR051083">
    <property type="entry name" value="GrpII_Intron_Splice-Mob/Def"/>
</dbReference>
<dbReference type="Pfam" id="PF08388">
    <property type="entry name" value="GIIM"/>
    <property type="match status" value="1"/>
</dbReference>
<dbReference type="InterPro" id="IPR000123">
    <property type="entry name" value="Reverse_transcriptase_msDNA"/>
</dbReference>